<comment type="caution">
    <text evidence="2">The sequence shown here is derived from an EMBL/GenBank/DDBJ whole genome shotgun (WGS) entry which is preliminary data.</text>
</comment>
<dbReference type="InterPro" id="IPR050834">
    <property type="entry name" value="Glycosyltransf_2"/>
</dbReference>
<evidence type="ECO:0000259" key="1">
    <source>
        <dbReference type="Pfam" id="PF00535"/>
    </source>
</evidence>
<dbReference type="CDD" id="cd00761">
    <property type="entry name" value="Glyco_tranf_GTA_type"/>
    <property type="match status" value="1"/>
</dbReference>
<dbReference type="Gene3D" id="3.90.550.10">
    <property type="entry name" value="Spore Coat Polysaccharide Biosynthesis Protein SpsA, Chain A"/>
    <property type="match status" value="1"/>
</dbReference>
<sequence>MARTIPEVSVVIPAYNAADFIREQLDALLSGTFLPGEIVVSDNGSTDTTASLVQSYGDSVVPVRVVDSSSRQGVSYARNKGAEKANGKKLLICDADDVVDSRWVEQMSLHLDSCDLVGSGYQHLVRQANGDYTLGHLFVNQPEVFDGRRYLLGATIGFRRDVFESLHGFDMSYRGGHDEVDFCLRASAHGYTQGWIPEPLILYRQRPSHKGLAQQSRNYGRTWIQLAQNFSPVYDHHIPSLKLMIRKVVPQVPGMLLKKQMSWEELRGFYWNVGRLEGVIKYRVFRRTPQRNLHSSVPDSPR</sequence>
<dbReference type="Proteomes" id="UP001500187">
    <property type="component" value="Unassembled WGS sequence"/>
</dbReference>
<dbReference type="InterPro" id="IPR029044">
    <property type="entry name" value="Nucleotide-diphossugar_trans"/>
</dbReference>
<dbReference type="PANTHER" id="PTHR43685:SF2">
    <property type="entry name" value="GLYCOSYLTRANSFERASE 2-LIKE DOMAIN-CONTAINING PROTEIN"/>
    <property type="match status" value="1"/>
</dbReference>
<keyword evidence="3" id="KW-1185">Reference proteome</keyword>
<name>A0ABP9BKR4_9MICC</name>
<evidence type="ECO:0000313" key="3">
    <source>
        <dbReference type="Proteomes" id="UP001500187"/>
    </source>
</evidence>
<organism evidence="2 3">
    <name type="scientific">Rothia endophytica</name>
    <dbReference type="NCBI Taxonomy" id="1324766"/>
    <lineage>
        <taxon>Bacteria</taxon>
        <taxon>Bacillati</taxon>
        <taxon>Actinomycetota</taxon>
        <taxon>Actinomycetes</taxon>
        <taxon>Micrococcales</taxon>
        <taxon>Micrococcaceae</taxon>
        <taxon>Rothia</taxon>
    </lineage>
</organism>
<dbReference type="EMBL" id="BAABKP010000002">
    <property type="protein sequence ID" value="GAA4796824.1"/>
    <property type="molecule type" value="Genomic_DNA"/>
</dbReference>
<gene>
    <name evidence="2" type="ORF">GCM10023352_15440</name>
</gene>
<dbReference type="Pfam" id="PF00535">
    <property type="entry name" value="Glycos_transf_2"/>
    <property type="match status" value="1"/>
</dbReference>
<dbReference type="InterPro" id="IPR001173">
    <property type="entry name" value="Glyco_trans_2-like"/>
</dbReference>
<dbReference type="RefSeq" id="WP_345446200.1">
    <property type="nucleotide sequence ID" value="NZ_BAABKP010000002.1"/>
</dbReference>
<accession>A0ABP9BKR4</accession>
<protein>
    <recommendedName>
        <fullName evidence="1">Glycosyltransferase 2-like domain-containing protein</fullName>
    </recommendedName>
</protein>
<dbReference type="PANTHER" id="PTHR43685">
    <property type="entry name" value="GLYCOSYLTRANSFERASE"/>
    <property type="match status" value="1"/>
</dbReference>
<dbReference type="SUPFAM" id="SSF53448">
    <property type="entry name" value="Nucleotide-diphospho-sugar transferases"/>
    <property type="match status" value="1"/>
</dbReference>
<evidence type="ECO:0000313" key="2">
    <source>
        <dbReference type="EMBL" id="GAA4796824.1"/>
    </source>
</evidence>
<proteinExistence type="predicted"/>
<feature type="domain" description="Glycosyltransferase 2-like" evidence="1">
    <location>
        <begin position="9"/>
        <end position="127"/>
    </location>
</feature>
<reference evidence="3" key="1">
    <citation type="journal article" date="2019" name="Int. J. Syst. Evol. Microbiol.">
        <title>The Global Catalogue of Microorganisms (GCM) 10K type strain sequencing project: providing services to taxonomists for standard genome sequencing and annotation.</title>
        <authorList>
            <consortium name="The Broad Institute Genomics Platform"/>
            <consortium name="The Broad Institute Genome Sequencing Center for Infectious Disease"/>
            <person name="Wu L."/>
            <person name="Ma J."/>
        </authorList>
    </citation>
    <scope>NUCLEOTIDE SEQUENCE [LARGE SCALE GENOMIC DNA]</scope>
    <source>
        <strain evidence="3">JCM 18541</strain>
    </source>
</reference>